<accession>A0A8X6HYH1</accession>
<comment type="caution">
    <text evidence="1">The sequence shown here is derived from an EMBL/GenBank/DDBJ whole genome shotgun (WGS) entry which is preliminary data.</text>
</comment>
<reference evidence="1" key="1">
    <citation type="submission" date="2020-07" db="EMBL/GenBank/DDBJ databases">
        <title>Multicomponent nature underlies the extraordinary mechanical properties of spider dragline silk.</title>
        <authorList>
            <person name="Kono N."/>
            <person name="Nakamura H."/>
            <person name="Mori M."/>
            <person name="Yoshida Y."/>
            <person name="Ohtoshi R."/>
            <person name="Malay A.D."/>
            <person name="Moran D.A.P."/>
            <person name="Tomita M."/>
            <person name="Numata K."/>
            <person name="Arakawa K."/>
        </authorList>
    </citation>
    <scope>NUCLEOTIDE SEQUENCE</scope>
</reference>
<gene>
    <name evidence="1" type="ORF">TNCT_462391</name>
</gene>
<keyword evidence="2" id="KW-1185">Reference proteome</keyword>
<proteinExistence type="predicted"/>
<sequence length="99" mass="11089">MVIDWSQSLTLCSITLCLEFRRKHVRHSLEAAVAKASGFQPDWKCSPGGFSPPPSHTSRIVSNNSRNDALSTKEPVFNVTHRSNTSPVMNQDQRIESKH</sequence>
<name>A0A8X6HYH1_TRICU</name>
<organism evidence="1 2">
    <name type="scientific">Trichonephila clavata</name>
    <name type="common">Joro spider</name>
    <name type="synonym">Nephila clavata</name>
    <dbReference type="NCBI Taxonomy" id="2740835"/>
    <lineage>
        <taxon>Eukaryota</taxon>
        <taxon>Metazoa</taxon>
        <taxon>Ecdysozoa</taxon>
        <taxon>Arthropoda</taxon>
        <taxon>Chelicerata</taxon>
        <taxon>Arachnida</taxon>
        <taxon>Araneae</taxon>
        <taxon>Araneomorphae</taxon>
        <taxon>Entelegynae</taxon>
        <taxon>Araneoidea</taxon>
        <taxon>Nephilidae</taxon>
        <taxon>Trichonephila</taxon>
    </lineage>
</organism>
<dbReference type="EMBL" id="BMAO01002863">
    <property type="protein sequence ID" value="GFQ83912.1"/>
    <property type="molecule type" value="Genomic_DNA"/>
</dbReference>
<protein>
    <submittedName>
        <fullName evidence="1">Uncharacterized protein</fullName>
    </submittedName>
</protein>
<evidence type="ECO:0000313" key="1">
    <source>
        <dbReference type="EMBL" id="GFQ83912.1"/>
    </source>
</evidence>
<evidence type="ECO:0000313" key="2">
    <source>
        <dbReference type="Proteomes" id="UP000887116"/>
    </source>
</evidence>
<dbReference type="Proteomes" id="UP000887116">
    <property type="component" value="Unassembled WGS sequence"/>
</dbReference>
<dbReference type="AlphaFoldDB" id="A0A8X6HYH1"/>